<dbReference type="PROSITE" id="PS50021">
    <property type="entry name" value="CH"/>
    <property type="match status" value="1"/>
</dbReference>
<dbReference type="Proteomes" id="UP001470230">
    <property type="component" value="Unassembled WGS sequence"/>
</dbReference>
<evidence type="ECO:0000313" key="3">
    <source>
        <dbReference type="Proteomes" id="UP001470230"/>
    </source>
</evidence>
<comment type="caution">
    <text evidence="2">The sequence shown here is derived from an EMBL/GenBank/DDBJ whole genome shotgun (WGS) entry which is preliminary data.</text>
</comment>
<dbReference type="SUPFAM" id="SSF47576">
    <property type="entry name" value="Calponin-homology domain, CH-domain"/>
    <property type="match status" value="1"/>
</dbReference>
<dbReference type="EMBL" id="JAPFFF010000064">
    <property type="protein sequence ID" value="KAK8836605.1"/>
    <property type="molecule type" value="Genomic_DNA"/>
</dbReference>
<reference evidence="2 3" key="1">
    <citation type="submission" date="2024-04" db="EMBL/GenBank/DDBJ databases">
        <title>Tritrichomonas musculus Genome.</title>
        <authorList>
            <person name="Alves-Ferreira E."/>
            <person name="Grigg M."/>
            <person name="Lorenzi H."/>
            <person name="Galac M."/>
        </authorList>
    </citation>
    <scope>NUCLEOTIDE SEQUENCE [LARGE SCALE GENOMIC DNA]</scope>
    <source>
        <strain evidence="2 3">EAF2021</strain>
    </source>
</reference>
<protein>
    <recommendedName>
        <fullName evidence="1">Calponin-homology (CH) domain-containing protein</fullName>
    </recommendedName>
</protein>
<name>A0ABR2GRR2_9EUKA</name>
<dbReference type="InterPro" id="IPR036872">
    <property type="entry name" value="CH_dom_sf"/>
</dbReference>
<proteinExistence type="predicted"/>
<organism evidence="2 3">
    <name type="scientific">Tritrichomonas musculus</name>
    <dbReference type="NCBI Taxonomy" id="1915356"/>
    <lineage>
        <taxon>Eukaryota</taxon>
        <taxon>Metamonada</taxon>
        <taxon>Parabasalia</taxon>
        <taxon>Tritrichomonadida</taxon>
        <taxon>Tritrichomonadidae</taxon>
        <taxon>Tritrichomonas</taxon>
    </lineage>
</organism>
<accession>A0ABR2GRR2</accession>
<evidence type="ECO:0000313" key="2">
    <source>
        <dbReference type="EMBL" id="KAK8836605.1"/>
    </source>
</evidence>
<feature type="domain" description="Calponin-homology (CH)" evidence="1">
    <location>
        <begin position="1"/>
        <end position="71"/>
    </location>
</feature>
<sequence length="331" mass="37016">MCALLDFYVPDKANYYSLDSKDTKHNAVAASNVMHDLGIPVYIDPDDIEGHEHIDGKALLTQISAAKVVLEKLSPTQGANLANVVSDFNQSTVTNSEAITEKSTNVNQTTIVDESNLVQSVETFNKSNQTFQEVVDDGGKPEALIDESAPVAPMVPQMFQIWMMLMFIQEPVFVAHKVDGDNIQYAGRKFGLIMALNETDYNHGANVDLSNDQLLFGEDIQFALTLHKDDNQYLNPAGRMLDIAVPNVENDHYQQFTFGDDEWNTVIDSFVRKGMVSDVADQDSPDPPAGTPFYVFPFHGRHNQHFVYKDNLIYAQQNGQAVTRIQYYLIV</sequence>
<dbReference type="InterPro" id="IPR001715">
    <property type="entry name" value="CH_dom"/>
</dbReference>
<gene>
    <name evidence="2" type="ORF">M9Y10_037539</name>
</gene>
<evidence type="ECO:0000259" key="1">
    <source>
        <dbReference type="PROSITE" id="PS50021"/>
    </source>
</evidence>
<keyword evidence="3" id="KW-1185">Reference proteome</keyword>
<dbReference type="Gene3D" id="1.10.418.10">
    <property type="entry name" value="Calponin-like domain"/>
    <property type="match status" value="1"/>
</dbReference>